<sequence>MSPRLRWPKLYICLGEHPHGGISGDHLRRLQWMVLVSSARHIIQPNVTTPSQIHDKPASMPSIRIRSSVSTSGRWNELSQPIQPTQVRSNIHRHKGKGKMDCRVNKLLTTHTMIVLRS</sequence>
<proteinExistence type="predicted"/>
<reference evidence="1" key="1">
    <citation type="submission" date="2015-12" db="EMBL/GenBank/DDBJ databases">
        <title>De novo transcriptome assembly of four potential Pierce s Disease insect vectors from Arizona vineyards.</title>
        <authorList>
            <person name="Tassone E.E."/>
        </authorList>
    </citation>
    <scope>NUCLEOTIDE SEQUENCE</scope>
</reference>
<gene>
    <name evidence="1" type="ORF">g.33769</name>
</gene>
<protein>
    <submittedName>
        <fullName evidence="1">Uncharacterized protein</fullName>
    </submittedName>
</protein>
<evidence type="ECO:0000313" key="1">
    <source>
        <dbReference type="EMBL" id="JAS06794.1"/>
    </source>
</evidence>
<accession>A0A1B6C099</accession>
<dbReference type="AlphaFoldDB" id="A0A1B6C099"/>
<name>A0A1B6C099_9HEMI</name>
<dbReference type="EMBL" id="GEDC01030504">
    <property type="protein sequence ID" value="JAS06794.1"/>
    <property type="molecule type" value="Transcribed_RNA"/>
</dbReference>
<organism evidence="1">
    <name type="scientific">Clastoptera arizonana</name>
    <name type="common">Arizona spittle bug</name>
    <dbReference type="NCBI Taxonomy" id="38151"/>
    <lineage>
        <taxon>Eukaryota</taxon>
        <taxon>Metazoa</taxon>
        <taxon>Ecdysozoa</taxon>
        <taxon>Arthropoda</taxon>
        <taxon>Hexapoda</taxon>
        <taxon>Insecta</taxon>
        <taxon>Pterygota</taxon>
        <taxon>Neoptera</taxon>
        <taxon>Paraneoptera</taxon>
        <taxon>Hemiptera</taxon>
        <taxon>Auchenorrhyncha</taxon>
        <taxon>Cercopoidea</taxon>
        <taxon>Clastopteridae</taxon>
        <taxon>Clastoptera</taxon>
    </lineage>
</organism>